<dbReference type="GeneID" id="16194023"/>
<keyword evidence="4" id="KW-1185">Reference proteome</keyword>
<dbReference type="KEGG" id="vg:16194023"/>
<feature type="compositionally biased region" description="Acidic residues" evidence="2">
    <location>
        <begin position="584"/>
        <end position="598"/>
    </location>
</feature>
<keyword evidence="3" id="KW-0378">Hydrolase</keyword>
<accession>R4TGH1</accession>
<feature type="region of interest" description="Disordered" evidence="2">
    <location>
        <begin position="340"/>
        <end position="377"/>
    </location>
</feature>
<keyword evidence="1" id="KW-0175">Coiled coil</keyword>
<reference evidence="3 4" key="1">
    <citation type="submission" date="2012-12" db="EMBL/GenBank/DDBJ databases">
        <authorList>
            <person name="Sencilo A."/>
            <person name="Jacobs-Sera D."/>
            <person name="Russell D.A."/>
            <person name="Ko C."/>
            <person name="Atanasova N."/>
            <person name="Osterlund E."/>
            <person name="Oksanen H.M."/>
            <person name="Bamford D.H."/>
            <person name="Hatfull G.F."/>
            <person name="Roine E."/>
            <person name="Hendrix R.W."/>
        </authorList>
    </citation>
    <scope>NUCLEOTIDE SEQUENCE [LARGE SCALE GENOMIC DNA]</scope>
</reference>
<feature type="region of interest" description="Disordered" evidence="2">
    <location>
        <begin position="240"/>
        <end position="275"/>
    </location>
</feature>
<evidence type="ECO:0000256" key="1">
    <source>
        <dbReference type="SAM" id="Coils"/>
    </source>
</evidence>
<proteinExistence type="predicted"/>
<feature type="compositionally biased region" description="Acidic residues" evidence="2">
    <location>
        <begin position="254"/>
        <end position="267"/>
    </location>
</feature>
<feature type="coiled-coil region" evidence="1">
    <location>
        <begin position="724"/>
        <end position="761"/>
    </location>
</feature>
<dbReference type="Proteomes" id="UP000202786">
    <property type="component" value="Segment"/>
</dbReference>
<sequence length="888" mass="99745">MSVQNIATVNVLEFERREAHLSEGEQDEPPYTIHGVALGSGDVTHGSSGIKKLWPGEELKKAAETLQGKNLVVDHNNSASGVVGRVTKAGYKEDVGVIYEAELFDEELAEKVKDGLLEVSIRGYHIDVDEMEENEDGVKVVEGIEFDNLSIVPKGASPSNSLEMGEHAELSVEELAAFTDGLEELQELEPSDFVQWDDMHGVIFKIEGDTAMVEVMEEIDGKWRAIGEQTEVSVDDLEMWDLDESNIGEPKEADSEDEESDEEESSTEENMSPENFMFQSEDAAIEKSRQLGLEGEVHTMEVEGVTYYMPGATHEQFLAAYMESGELSALPEELNRHLLDRQHPMKDNRDLNGENPDGESSEEMPEDEDEVPSPPEWEDGMIVQWQVEPQLFGKIVHVDGKRQIVMVEIHEMKNGELVPTGFTISAGFSDIQKFRKGAVQSGHMKDEEKEEEMAETYDDYPEAAKENAQMALDAREQTGNPNDCGTDVGWQRANQLASGESLSRDTIERMAQFNRHRQNSDMSDDEGKRDCGWMMWKAWGGDEGVDWAIRKSESFEENAASELEGSVHSPEYSGTHDREWNSPDLEDFTDESWEDLSDDEKSSIGGHFIYSMSGFPAENFSDMKLPVVEPDGTLSLNAVRNAKARLSQTDGPSEDQRDRIESMLDSMLEEEEATGSDDPQFVGVSVLTSDDFRRGYKSGESEMDSKNTKVINMTELSDELQARLEELEAPVAVEETDLEELQAKAEKYDDISEDISELRERTEVLDEVDRDLVDELADADEPMVIESSRYDSLSDEAEQVKKVYASNLAEELGAFDAEELMEKFSIEELRSKHEEHIGDLEEELSPDPKGADADEEELESPDVDEEELEREEEVKAKQDELRQKIFGK</sequence>
<dbReference type="GO" id="GO:0008233">
    <property type="term" value="F:peptidase activity"/>
    <property type="evidence" value="ECO:0007669"/>
    <property type="project" value="UniProtKB-KW"/>
</dbReference>
<dbReference type="GO" id="GO:0006508">
    <property type="term" value="P:proteolysis"/>
    <property type="evidence" value="ECO:0007669"/>
    <property type="project" value="UniProtKB-KW"/>
</dbReference>
<feature type="compositionally biased region" description="Basic and acidic residues" evidence="2">
    <location>
        <begin position="340"/>
        <end position="352"/>
    </location>
</feature>
<feature type="region of interest" description="Disordered" evidence="2">
    <location>
        <begin position="556"/>
        <end position="599"/>
    </location>
</feature>
<evidence type="ECO:0000313" key="3">
    <source>
        <dbReference type="EMBL" id="AGM11341.1"/>
    </source>
</evidence>
<dbReference type="OrthoDB" id="950at10239"/>
<feature type="compositionally biased region" description="Acidic residues" evidence="2">
    <location>
        <begin position="853"/>
        <end position="871"/>
    </location>
</feature>
<feature type="region of interest" description="Disordered" evidence="2">
    <location>
        <begin position="832"/>
        <end position="888"/>
    </location>
</feature>
<evidence type="ECO:0000313" key="4">
    <source>
        <dbReference type="Proteomes" id="UP000202786"/>
    </source>
</evidence>
<keyword evidence="3" id="KW-0645">Protease</keyword>
<name>R4TGH1_9CAUD</name>
<feature type="compositionally biased region" description="Acidic residues" evidence="2">
    <location>
        <begin position="356"/>
        <end position="377"/>
    </location>
</feature>
<feature type="compositionally biased region" description="Basic and acidic residues" evidence="2">
    <location>
        <begin position="872"/>
        <end position="888"/>
    </location>
</feature>
<protein>
    <submittedName>
        <fullName evidence="3">Prohead protease</fullName>
    </submittedName>
</protein>
<organism evidence="3 4">
    <name type="scientific">Halogranum tailed virus 1</name>
    <dbReference type="NCBI Taxonomy" id="1273749"/>
    <lineage>
        <taxon>Viruses</taxon>
        <taxon>Duplodnaviria</taxon>
        <taxon>Heunggongvirae</taxon>
        <taxon>Uroviricota</taxon>
        <taxon>Caudoviricetes</taxon>
        <taxon>Thumleimavirales</taxon>
        <taxon>Halomagnusviridae</taxon>
        <taxon>Hagravirus</taxon>
        <taxon>Hagravirus capitaneum</taxon>
        <taxon>Hagravirus HGTV1</taxon>
    </lineage>
</organism>
<dbReference type="EMBL" id="KC292026">
    <property type="protein sequence ID" value="AGM11341.1"/>
    <property type="molecule type" value="Genomic_DNA"/>
</dbReference>
<evidence type="ECO:0000256" key="2">
    <source>
        <dbReference type="SAM" id="MobiDB-lite"/>
    </source>
</evidence>
<dbReference type="RefSeq" id="YP_008059219.1">
    <property type="nucleotide sequence ID" value="NC_021328.1"/>
</dbReference>
<feature type="region of interest" description="Disordered" evidence="2">
    <location>
        <begin position="644"/>
        <end position="683"/>
    </location>
</feature>
<gene>
    <name evidence="3" type="primary">11</name>
    <name evidence="3" type="ORF">HGTV1_11</name>
</gene>